<proteinExistence type="predicted"/>
<keyword evidence="1" id="KW-0378">Hydrolase</keyword>
<sequence length="317" mass="35701">MINNNYSFPTGQEDIDNQDIIPSSDNTLKVGIIQHSFSVDVNTNRQRNLAAIESLASDGAQIIVLSELHDSLYFCQCEDVDNFRYASRLEDFANFYSDAAAENNVVLVTSAFERRAPGLYHNTAIVFDSDGSIAGKYRKMHIPDDPGFYEKFYFAPGDLGFEPIDTSVGKLGVLVCWDQWYPEAARIMALKGAELLIYPTAIGWNPDDAQDEKDRQRDAWITIQRSHAVANGIPVVSVNRCGFEEDPSGQTSGIDFWGSSFIAGPQGEILAMASENTPEEFILGIDKLRTENVRHWWPFLRDRRIDFYDGLKSRFID</sequence>
<comment type="caution">
    <text evidence="1">The sequence shown here is derived from an EMBL/GenBank/DDBJ whole genome shotgun (WGS) entry which is preliminary data.</text>
</comment>
<reference evidence="1" key="1">
    <citation type="submission" date="2019-04" db="EMBL/GenBank/DDBJ databases">
        <title>Microbes associate with the intestines of laboratory mice.</title>
        <authorList>
            <person name="Navarre W."/>
            <person name="Wong E."/>
            <person name="Huang K."/>
            <person name="Tropini C."/>
            <person name="Ng K."/>
            <person name="Yu B."/>
        </authorList>
    </citation>
    <scope>NUCLEOTIDE SEQUENCE</scope>
    <source>
        <strain evidence="1">NM04_E33</strain>
    </source>
</reference>
<dbReference type="Proteomes" id="UP000306319">
    <property type="component" value="Unassembled WGS sequence"/>
</dbReference>
<gene>
    <name evidence="1" type="ORF">E5331_16115</name>
</gene>
<keyword evidence="2" id="KW-1185">Reference proteome</keyword>
<evidence type="ECO:0000313" key="1">
    <source>
        <dbReference type="EMBL" id="TGY77027.1"/>
    </source>
</evidence>
<dbReference type="EMBL" id="SRYB01000031">
    <property type="protein sequence ID" value="TGY77027.1"/>
    <property type="molecule type" value="Genomic_DNA"/>
</dbReference>
<evidence type="ECO:0000313" key="2">
    <source>
        <dbReference type="Proteomes" id="UP000306319"/>
    </source>
</evidence>
<protein>
    <submittedName>
        <fullName evidence="1">Carbon-nitrogen hydrolase</fullName>
    </submittedName>
</protein>
<organism evidence="1 2">
    <name type="scientific">Lepagella muris</name>
    <dbReference type="NCBI Taxonomy" id="3032870"/>
    <lineage>
        <taxon>Bacteria</taxon>
        <taxon>Pseudomonadati</taxon>
        <taxon>Bacteroidota</taxon>
        <taxon>Bacteroidia</taxon>
        <taxon>Bacteroidales</taxon>
        <taxon>Muribaculaceae</taxon>
        <taxon>Lepagella</taxon>
    </lineage>
</organism>
<accession>A0AC61REC8</accession>
<name>A0AC61REC8_9BACT</name>